<keyword evidence="1" id="KW-0175">Coiled coil</keyword>
<dbReference type="AlphaFoldDB" id="A0ABD1Y3A5"/>
<protein>
    <submittedName>
        <fullName evidence="3">Uncharacterized protein</fullName>
    </submittedName>
</protein>
<reference evidence="3 4" key="1">
    <citation type="submission" date="2024-09" db="EMBL/GenBank/DDBJ databases">
        <title>Chromosome-scale assembly of Riccia fluitans.</title>
        <authorList>
            <person name="Paukszto L."/>
            <person name="Sawicki J."/>
            <person name="Karawczyk K."/>
            <person name="Piernik-Szablinska J."/>
            <person name="Szczecinska M."/>
            <person name="Mazdziarz M."/>
        </authorList>
    </citation>
    <scope>NUCLEOTIDE SEQUENCE [LARGE SCALE GENOMIC DNA]</scope>
    <source>
        <strain evidence="3">Rf_01</strain>
        <tissue evidence="3">Aerial parts of the thallus</tissue>
    </source>
</reference>
<sequence>MAMACALSCSLSSLSITAVSSSSVVCSANSSLQGLRLAGVRLRVAAPLKVVFHEKRNVIVKAAAEEAASPAAPADPVSSLKLESEILKKKAKKEELRRKRLELNSGSAMALYSEFAALSCCVMLWEVSGSRPIL</sequence>
<organism evidence="3 4">
    <name type="scientific">Riccia fluitans</name>
    <dbReference type="NCBI Taxonomy" id="41844"/>
    <lineage>
        <taxon>Eukaryota</taxon>
        <taxon>Viridiplantae</taxon>
        <taxon>Streptophyta</taxon>
        <taxon>Embryophyta</taxon>
        <taxon>Marchantiophyta</taxon>
        <taxon>Marchantiopsida</taxon>
        <taxon>Marchantiidae</taxon>
        <taxon>Marchantiales</taxon>
        <taxon>Ricciaceae</taxon>
        <taxon>Riccia</taxon>
    </lineage>
</organism>
<feature type="chain" id="PRO_5044794708" evidence="2">
    <location>
        <begin position="22"/>
        <end position="134"/>
    </location>
</feature>
<evidence type="ECO:0000256" key="1">
    <source>
        <dbReference type="SAM" id="Coils"/>
    </source>
</evidence>
<gene>
    <name evidence="3" type="ORF">R1flu_001358</name>
</gene>
<dbReference type="EMBL" id="JBHFFA010000006">
    <property type="protein sequence ID" value="KAL2621153.1"/>
    <property type="molecule type" value="Genomic_DNA"/>
</dbReference>
<accession>A0ABD1Y3A5</accession>
<proteinExistence type="predicted"/>
<feature type="signal peptide" evidence="2">
    <location>
        <begin position="1"/>
        <end position="21"/>
    </location>
</feature>
<evidence type="ECO:0000313" key="3">
    <source>
        <dbReference type="EMBL" id="KAL2621153.1"/>
    </source>
</evidence>
<keyword evidence="4" id="KW-1185">Reference proteome</keyword>
<comment type="caution">
    <text evidence="3">The sequence shown here is derived from an EMBL/GenBank/DDBJ whole genome shotgun (WGS) entry which is preliminary data.</text>
</comment>
<dbReference type="Proteomes" id="UP001605036">
    <property type="component" value="Unassembled WGS sequence"/>
</dbReference>
<name>A0ABD1Y3A5_9MARC</name>
<keyword evidence="2" id="KW-0732">Signal</keyword>
<feature type="coiled-coil region" evidence="1">
    <location>
        <begin position="77"/>
        <end position="104"/>
    </location>
</feature>
<evidence type="ECO:0000313" key="4">
    <source>
        <dbReference type="Proteomes" id="UP001605036"/>
    </source>
</evidence>
<evidence type="ECO:0000256" key="2">
    <source>
        <dbReference type="SAM" id="SignalP"/>
    </source>
</evidence>